<name>A0A2Z6B189_9BACT</name>
<dbReference type="RefSeq" id="WP_126379951.1">
    <property type="nucleotide sequence ID" value="NZ_AP017378.1"/>
</dbReference>
<dbReference type="SUPFAM" id="SSF53850">
    <property type="entry name" value="Periplasmic binding protein-like II"/>
    <property type="match status" value="1"/>
</dbReference>
<dbReference type="PROSITE" id="PS51257">
    <property type="entry name" value="PROKAR_LIPOPROTEIN"/>
    <property type="match status" value="1"/>
</dbReference>
<dbReference type="KEGG" id="dfl:DFE_2464"/>
<keyword evidence="2" id="KW-1185">Reference proteome</keyword>
<gene>
    <name evidence="1" type="ORF">DFE_2464</name>
</gene>
<dbReference type="AlphaFoldDB" id="A0A2Z6B189"/>
<dbReference type="EMBL" id="AP017378">
    <property type="protein sequence ID" value="BBD09190.1"/>
    <property type="molecule type" value="Genomic_DNA"/>
</dbReference>
<evidence type="ECO:0000313" key="2">
    <source>
        <dbReference type="Proteomes" id="UP000269883"/>
    </source>
</evidence>
<proteinExistence type="predicted"/>
<sequence length="294" mass="33431">MAARVCHQGWLVVIACVLFINPVGCAYALDEIVLTPGFSAQDDRYAYPYAILKRALESTVVTDGGYTISYSPSAMSRKRALEELVQGKLLNVHIAATRPEWESEVLPVRIPVLKGLLGYRLFLVRCDSLTKFEHVQSLAELKSLRVGSGAQWTTTEVLRKAGFNVVAGTDYEGLFGMLDIGRFDYIPRGVNEIFLELNSRKERYPGLCVEPSLMLYFPTPSYFFVSPHFPKLAARIERGMERIIQSGEMDLIFEEYYGEAIARAELKRRMALTIDNDLLSRETPFDRHELWYRP</sequence>
<organism evidence="1 2">
    <name type="scientific">Desulfovibrio ferrophilus</name>
    <dbReference type="NCBI Taxonomy" id="241368"/>
    <lineage>
        <taxon>Bacteria</taxon>
        <taxon>Pseudomonadati</taxon>
        <taxon>Thermodesulfobacteriota</taxon>
        <taxon>Desulfovibrionia</taxon>
        <taxon>Desulfovibrionales</taxon>
        <taxon>Desulfovibrionaceae</taxon>
        <taxon>Desulfovibrio</taxon>
    </lineage>
</organism>
<evidence type="ECO:0000313" key="1">
    <source>
        <dbReference type="EMBL" id="BBD09190.1"/>
    </source>
</evidence>
<dbReference type="OrthoDB" id="547680at2"/>
<reference evidence="1 2" key="1">
    <citation type="journal article" date="2018" name="Sci. Adv.">
        <title>Multi-heme cytochromes provide a pathway for survival in energy-limited environments.</title>
        <authorList>
            <person name="Deng X."/>
            <person name="Dohmae N."/>
            <person name="Nealson K.H."/>
            <person name="Hashimoto K."/>
            <person name="Okamoto A."/>
        </authorList>
    </citation>
    <scope>NUCLEOTIDE SEQUENCE [LARGE SCALE GENOMIC DNA]</scope>
    <source>
        <strain evidence="1 2">IS5</strain>
    </source>
</reference>
<protein>
    <submittedName>
        <fullName evidence="1">Uncharacterized protein</fullName>
    </submittedName>
</protein>
<accession>A0A2Z6B189</accession>
<dbReference type="Proteomes" id="UP000269883">
    <property type="component" value="Chromosome"/>
</dbReference>